<dbReference type="Proteomes" id="UP000078560">
    <property type="component" value="Unassembled WGS sequence"/>
</dbReference>
<feature type="compositionally biased region" description="Low complexity" evidence="1">
    <location>
        <begin position="337"/>
        <end position="361"/>
    </location>
</feature>
<keyword evidence="2" id="KW-1133">Transmembrane helix</keyword>
<feature type="compositionally biased region" description="Low complexity" evidence="1">
    <location>
        <begin position="381"/>
        <end position="393"/>
    </location>
</feature>
<evidence type="ECO:0000313" key="4">
    <source>
        <dbReference type="Proteomes" id="UP000078560"/>
    </source>
</evidence>
<feature type="compositionally biased region" description="Polar residues" evidence="1">
    <location>
        <begin position="549"/>
        <end position="578"/>
    </location>
</feature>
<feature type="region of interest" description="Disordered" evidence="1">
    <location>
        <begin position="480"/>
        <end position="578"/>
    </location>
</feature>
<feature type="compositionally biased region" description="Low complexity" evidence="1">
    <location>
        <begin position="409"/>
        <end position="422"/>
    </location>
</feature>
<evidence type="ECO:0000256" key="2">
    <source>
        <dbReference type="SAM" id="Phobius"/>
    </source>
</evidence>
<name>A0A1A8WID7_PLAOA</name>
<dbReference type="AlphaFoldDB" id="A0A1A8WID7"/>
<evidence type="ECO:0008006" key="5">
    <source>
        <dbReference type="Google" id="ProtNLM"/>
    </source>
</evidence>
<protein>
    <recommendedName>
        <fullName evidence="5">STP1 protein</fullName>
    </recommendedName>
</protein>
<feature type="compositionally biased region" description="Polar residues" evidence="1">
    <location>
        <begin position="363"/>
        <end position="380"/>
    </location>
</feature>
<feature type="non-terminal residue" evidence="3">
    <location>
        <position position="747"/>
    </location>
</feature>
<feature type="compositionally biased region" description="Basic and acidic residues" evidence="1">
    <location>
        <begin position="626"/>
        <end position="635"/>
    </location>
</feature>
<feature type="transmembrane region" description="Helical" evidence="2">
    <location>
        <begin position="681"/>
        <end position="704"/>
    </location>
</feature>
<feature type="region of interest" description="Disordered" evidence="1">
    <location>
        <begin position="206"/>
        <end position="465"/>
    </location>
</feature>
<dbReference type="EMBL" id="FLQU01001017">
    <property type="protein sequence ID" value="SBS91006.1"/>
    <property type="molecule type" value="Genomic_DNA"/>
</dbReference>
<feature type="compositionally biased region" description="Polar residues" evidence="1">
    <location>
        <begin position="615"/>
        <end position="625"/>
    </location>
</feature>
<evidence type="ECO:0000256" key="1">
    <source>
        <dbReference type="SAM" id="MobiDB-lite"/>
    </source>
</evidence>
<organism evidence="3 4">
    <name type="scientific">Plasmodium ovale curtisi</name>
    <dbReference type="NCBI Taxonomy" id="864141"/>
    <lineage>
        <taxon>Eukaryota</taxon>
        <taxon>Sar</taxon>
        <taxon>Alveolata</taxon>
        <taxon>Apicomplexa</taxon>
        <taxon>Aconoidasida</taxon>
        <taxon>Haemosporida</taxon>
        <taxon>Plasmodiidae</taxon>
        <taxon>Plasmodium</taxon>
        <taxon>Plasmodium (Plasmodium)</taxon>
    </lineage>
</organism>
<feature type="compositionally biased region" description="Polar residues" evidence="1">
    <location>
        <begin position="527"/>
        <end position="539"/>
    </location>
</feature>
<feature type="region of interest" description="Disordered" evidence="1">
    <location>
        <begin position="607"/>
        <end position="638"/>
    </location>
</feature>
<feature type="compositionally biased region" description="Low complexity" evidence="1">
    <location>
        <begin position="316"/>
        <end position="326"/>
    </location>
</feature>
<feature type="compositionally biased region" description="Pro residues" evidence="1">
    <location>
        <begin position="327"/>
        <end position="336"/>
    </location>
</feature>
<feature type="compositionally biased region" description="Polar residues" evidence="1">
    <location>
        <begin position="266"/>
        <end position="285"/>
    </location>
</feature>
<feature type="compositionally biased region" description="Polar residues" evidence="1">
    <location>
        <begin position="423"/>
        <end position="437"/>
    </location>
</feature>
<feature type="compositionally biased region" description="Polar residues" evidence="1">
    <location>
        <begin position="216"/>
        <end position="234"/>
    </location>
</feature>
<feature type="compositionally biased region" description="Polar residues" evidence="1">
    <location>
        <begin position="489"/>
        <end position="505"/>
    </location>
</feature>
<evidence type="ECO:0000313" key="3">
    <source>
        <dbReference type="EMBL" id="SBS91006.1"/>
    </source>
</evidence>
<gene>
    <name evidence="3" type="ORF">POVCU2_0064860</name>
</gene>
<feature type="compositionally biased region" description="Basic and acidic residues" evidence="1">
    <location>
        <begin position="236"/>
        <end position="254"/>
    </location>
</feature>
<keyword evidence="2" id="KW-0812">Transmembrane</keyword>
<sequence length="747" mass="81630">MADNLGYTTLTHYIPIEVFFAMIESDIKKLIHTHGHKNCGLMHEELCEKIKKIIYEKKNIVLNLMDKRGKNKWHSDWDSKRIEFFNKLFEEEGFINMCYPKKYTKNPSLDQLLSKHIKFCKEKDVRRLALEKKNEYSVCRQYNSWIDTERKSFTREYLSNVSNFNSRTVNKSFSTKEHPRGHDPRGTYLKSKVDCEIYNPASERYQKKTVEKAPTNKIQPSKESNIISGSQGKDGSSVRDGDRTSTKTKPRENIPPKSKTHIPDSQIPSPSKTQRDGTSTVQVTPVKTEDSGSPVNKEGGKKGPTSIKSEPPTKDPPTAQAEAPPQAKSPPPPPKDTSPTTATQSVHVPTLTTSLFSTLPTVRDTTSNQTPATSSSLTITPASSLNSVSPSPSDLHPSAAVTNDRDTASHLTTTSDTLATTHPNQNVPSTTPADSSLPQPPALNTPPAVTAFQGPGTPVSSSADTITSTVTTTVTSPVAVTSPTMSTTQRPISSINQAPGINGSQEPPPLQIASEPKATAPNKEPKQTVTPTPTTLSGSDTGGVLIPTQPGTIDNNPQTTLSSIPSPKTDNSIKQPGIQLTNSITPHSVHTPSGSVVLQGVKLQKTVGQADPKHNTSPVQIGTTNDNDKLTHRVNTDPSKIPNVKLGKDLTNNLITQKGKNDNPNIISEGIPPLMHIIPTLLVILATLTLLFQLYKYTPFGFLLGRRTKKKKRDLRRIFEIPEKPTYESPNIAAHEWEDPKLVGKTV</sequence>
<accession>A0A1A8WID7</accession>
<keyword evidence="2" id="KW-0472">Membrane</keyword>
<proteinExistence type="predicted"/>
<reference evidence="4" key="1">
    <citation type="submission" date="2016-05" db="EMBL/GenBank/DDBJ databases">
        <authorList>
            <person name="Naeem Raeece"/>
        </authorList>
    </citation>
    <scope>NUCLEOTIDE SEQUENCE [LARGE SCALE GENOMIC DNA]</scope>
</reference>